<comment type="similarity">
    <text evidence="1">Belongs to the short-chain dehydrogenases/reductases (SDR) family.</text>
</comment>
<organism evidence="5 6">
    <name type="scientific">Allosphingosinicella humi</name>
    <dbReference type="NCBI Taxonomy" id="2068657"/>
    <lineage>
        <taxon>Bacteria</taxon>
        <taxon>Pseudomonadati</taxon>
        <taxon>Pseudomonadota</taxon>
        <taxon>Alphaproteobacteria</taxon>
        <taxon>Sphingomonadales</taxon>
        <taxon>Sphingomonadaceae</taxon>
        <taxon>Allosphingosinicella</taxon>
    </lineage>
</organism>
<dbReference type="PROSITE" id="PS00061">
    <property type="entry name" value="ADH_SHORT"/>
    <property type="match status" value="1"/>
</dbReference>
<keyword evidence="3" id="KW-1133">Transmembrane helix</keyword>
<dbReference type="SMART" id="SM00822">
    <property type="entry name" value="PKS_KR"/>
    <property type="match status" value="1"/>
</dbReference>
<dbReference type="PANTHER" id="PTHR44196">
    <property type="entry name" value="DEHYDROGENASE/REDUCTASE SDR FAMILY MEMBER 7B"/>
    <property type="match status" value="1"/>
</dbReference>
<dbReference type="Gene3D" id="3.40.50.720">
    <property type="entry name" value="NAD(P)-binding Rossmann-like Domain"/>
    <property type="match status" value="1"/>
</dbReference>
<dbReference type="PRINTS" id="PR00081">
    <property type="entry name" value="GDHRDH"/>
</dbReference>
<dbReference type="InterPro" id="IPR020904">
    <property type="entry name" value="Sc_DH/Rdtase_CS"/>
</dbReference>
<proteinExistence type="inferred from homology"/>
<dbReference type="InterPro" id="IPR036291">
    <property type="entry name" value="NAD(P)-bd_dom_sf"/>
</dbReference>
<reference evidence="5 6" key="1">
    <citation type="submission" date="2018-05" db="EMBL/GenBank/DDBJ databases">
        <title>Genome of Sphingosinicella humi QZX222.</title>
        <authorList>
            <person name="Qiao Z."/>
            <person name="Wang G."/>
        </authorList>
    </citation>
    <scope>NUCLEOTIDE SEQUENCE [LARGE SCALE GENOMIC DNA]</scope>
    <source>
        <strain evidence="5 6">QZX222</strain>
    </source>
</reference>
<keyword evidence="6" id="KW-1185">Reference proteome</keyword>
<evidence type="ECO:0000256" key="3">
    <source>
        <dbReference type="SAM" id="Phobius"/>
    </source>
</evidence>
<gene>
    <name evidence="5" type="ORF">DF286_11460</name>
</gene>
<comment type="caution">
    <text evidence="5">The sequence shown here is derived from an EMBL/GenBank/DDBJ whole genome shotgun (WGS) entry which is preliminary data.</text>
</comment>
<dbReference type="GO" id="GO:0016491">
    <property type="term" value="F:oxidoreductase activity"/>
    <property type="evidence" value="ECO:0007669"/>
    <property type="project" value="UniProtKB-KW"/>
</dbReference>
<evidence type="ECO:0000313" key="6">
    <source>
        <dbReference type="Proteomes" id="UP000245916"/>
    </source>
</evidence>
<dbReference type="InterPro" id="IPR057326">
    <property type="entry name" value="KR_dom"/>
</dbReference>
<evidence type="ECO:0000313" key="5">
    <source>
        <dbReference type="EMBL" id="PWG03417.1"/>
    </source>
</evidence>
<dbReference type="AlphaFoldDB" id="A0A2U2J513"/>
<dbReference type="NCBIfam" id="NF005495">
    <property type="entry name" value="PRK07109.1"/>
    <property type="match status" value="1"/>
</dbReference>
<evidence type="ECO:0000259" key="4">
    <source>
        <dbReference type="SMART" id="SM00822"/>
    </source>
</evidence>
<dbReference type="SUPFAM" id="SSF51735">
    <property type="entry name" value="NAD(P)-binding Rossmann-fold domains"/>
    <property type="match status" value="1"/>
</dbReference>
<feature type="transmembrane region" description="Helical" evidence="3">
    <location>
        <begin position="312"/>
        <end position="332"/>
    </location>
</feature>
<dbReference type="RefSeq" id="WP_109271555.1">
    <property type="nucleotide sequence ID" value="NZ_QFFF01000001.1"/>
</dbReference>
<protein>
    <submittedName>
        <fullName evidence="5">Short-chain dehydrogenase</fullName>
    </submittedName>
</protein>
<keyword evidence="2" id="KW-0560">Oxidoreductase</keyword>
<dbReference type="PANTHER" id="PTHR44196:SF1">
    <property type="entry name" value="DEHYDROGENASE_REDUCTASE SDR FAMILY MEMBER 7B"/>
    <property type="match status" value="1"/>
</dbReference>
<keyword evidence="3" id="KW-0472">Membrane</keyword>
<dbReference type="InterPro" id="IPR002347">
    <property type="entry name" value="SDR_fam"/>
</dbReference>
<dbReference type="OrthoDB" id="9793825at2"/>
<keyword evidence="3" id="KW-0812">Transmembrane</keyword>
<dbReference type="Proteomes" id="UP000245916">
    <property type="component" value="Unassembled WGS sequence"/>
</dbReference>
<dbReference type="EMBL" id="QFFF01000001">
    <property type="protein sequence ID" value="PWG03417.1"/>
    <property type="molecule type" value="Genomic_DNA"/>
</dbReference>
<name>A0A2U2J513_9SPHN</name>
<dbReference type="GO" id="GO:0016020">
    <property type="term" value="C:membrane"/>
    <property type="evidence" value="ECO:0007669"/>
    <property type="project" value="TreeGrafter"/>
</dbReference>
<evidence type="ECO:0000256" key="1">
    <source>
        <dbReference type="ARBA" id="ARBA00006484"/>
    </source>
</evidence>
<accession>A0A2U2J513</accession>
<evidence type="ECO:0000256" key="2">
    <source>
        <dbReference type="ARBA" id="ARBA00023002"/>
    </source>
</evidence>
<dbReference type="Pfam" id="PF00106">
    <property type="entry name" value="adh_short"/>
    <property type="match status" value="1"/>
</dbReference>
<feature type="domain" description="Ketoreductase" evidence="4">
    <location>
        <begin position="8"/>
        <end position="194"/>
    </location>
</feature>
<sequence>MPEHKQGEIVVVTGGSAGVGRATVREFAKAGADVVVLARGKERIDAACAEVEAMGGRALGISVDVTDCDAVEAAAERIERELGPIDIWINNAFAGIFSPFMEMTPEEYRRVTEVTYMGQVHGTRAALKRMLPRDSGMIVLVGSALAYRGIPLQSAYCGAKHAVQGFLDSVRPELDYRGSQVRMCMVQLPALNTPQFEWARTHMGKKPRPVGKIYQPEVAARAIHFAAHANRKEVWVGSTTLEAILGDEAASALLDEYLAETGVDGQSAPAPVSPGRKDNLFEPVPGDFAAHGRFDDVAHATSTQMWLNRNRGAVAGAVAAVAAGAGLGFMLARRDEG</sequence>